<proteinExistence type="predicted"/>
<dbReference type="EMBL" id="JABYQT010000006">
    <property type="protein sequence ID" value="MBZ5488175.1"/>
    <property type="molecule type" value="Genomic_DNA"/>
</dbReference>
<name>A0ACC5VWC9_9GAMM</name>
<protein>
    <submittedName>
        <fullName evidence="1">Uncharacterized protein</fullName>
    </submittedName>
</protein>
<dbReference type="Proteomes" id="UP001319846">
    <property type="component" value="Unassembled WGS sequence"/>
</dbReference>
<keyword evidence="2" id="KW-1185">Reference proteome</keyword>
<accession>A0ACC5VWC9</accession>
<organism evidence="1 2">
    <name type="scientific">Vreelandella aquamarina</name>
    <dbReference type="NCBI Taxonomy" id="77097"/>
    <lineage>
        <taxon>Bacteria</taxon>
        <taxon>Pseudomonadati</taxon>
        <taxon>Pseudomonadota</taxon>
        <taxon>Gammaproteobacteria</taxon>
        <taxon>Oceanospirillales</taxon>
        <taxon>Halomonadaceae</taxon>
        <taxon>Vreelandella</taxon>
    </lineage>
</organism>
<evidence type="ECO:0000313" key="1">
    <source>
        <dbReference type="EMBL" id="MBZ5488175.1"/>
    </source>
</evidence>
<reference evidence="1" key="1">
    <citation type="submission" date="2020-06" db="EMBL/GenBank/DDBJ databases">
        <title>Whole Genome Sequence of Halomonas aquamarina MB598.</title>
        <authorList>
            <person name="Pervaiz M."/>
            <person name="Fariq A."/>
            <person name="Yasmin A."/>
            <person name="Welch M."/>
        </authorList>
    </citation>
    <scope>NUCLEOTIDE SEQUENCE</scope>
    <source>
        <strain evidence="1">MB598</strain>
    </source>
</reference>
<gene>
    <name evidence="1" type="ORF">HW452_11640</name>
</gene>
<evidence type="ECO:0000313" key="2">
    <source>
        <dbReference type="Proteomes" id="UP001319846"/>
    </source>
</evidence>
<comment type="caution">
    <text evidence="1">The sequence shown here is derived from an EMBL/GenBank/DDBJ whole genome shotgun (WGS) entry which is preliminary data.</text>
</comment>
<sequence length="199" mass="23031">MEDKVDELFGRYQSLYDNLFEIIELSEDRVLSENPDNLFSDNVNFFVKSYMINICSYLEAYLQDLAYEYAKEINRRIRIARIPHNFICWKASRDPKDKDLAFENADYPSSKRDISDGLSANPYKTLKAYRLLGIDLSKEDGFNKNKDLINTVVNKRNNIIHHNDNAIDVSFSDLSSNIKVFKLYMGAIRNAVLFASGNT</sequence>